<keyword evidence="1" id="KW-0812">Transmembrane</keyword>
<dbReference type="Proteomes" id="UP000297245">
    <property type="component" value="Unassembled WGS sequence"/>
</dbReference>
<proteinExistence type="predicted"/>
<sequence length="98" mass="10139">MEEEVIVLAILELDMDVEHLYGGAYGAVYPVTHAVPYDGGTIAEIAVTPAIPASPTVLIKSPAISGCKVGGGTRIAEMAVTTAIIMGIMGIIIHLTFT</sequence>
<dbReference type="EMBL" id="ML179358">
    <property type="protein sequence ID" value="THU89719.1"/>
    <property type="molecule type" value="Genomic_DNA"/>
</dbReference>
<evidence type="ECO:0000313" key="2">
    <source>
        <dbReference type="EMBL" id="THU89719.1"/>
    </source>
</evidence>
<accession>A0A4S8LKI4</accession>
<keyword evidence="1" id="KW-1133">Transmembrane helix</keyword>
<name>A0A4S8LKI4_DENBC</name>
<gene>
    <name evidence="2" type="ORF">K435DRAFT_781477</name>
</gene>
<organism evidence="2 3">
    <name type="scientific">Dendrothele bispora (strain CBS 962.96)</name>
    <dbReference type="NCBI Taxonomy" id="1314807"/>
    <lineage>
        <taxon>Eukaryota</taxon>
        <taxon>Fungi</taxon>
        <taxon>Dikarya</taxon>
        <taxon>Basidiomycota</taxon>
        <taxon>Agaricomycotina</taxon>
        <taxon>Agaricomycetes</taxon>
        <taxon>Agaricomycetidae</taxon>
        <taxon>Agaricales</taxon>
        <taxon>Agaricales incertae sedis</taxon>
        <taxon>Dendrothele</taxon>
    </lineage>
</organism>
<reference evidence="2 3" key="1">
    <citation type="journal article" date="2019" name="Nat. Ecol. Evol.">
        <title>Megaphylogeny resolves global patterns of mushroom evolution.</title>
        <authorList>
            <person name="Varga T."/>
            <person name="Krizsan K."/>
            <person name="Foldi C."/>
            <person name="Dima B."/>
            <person name="Sanchez-Garcia M."/>
            <person name="Sanchez-Ramirez S."/>
            <person name="Szollosi G.J."/>
            <person name="Szarkandi J.G."/>
            <person name="Papp V."/>
            <person name="Albert L."/>
            <person name="Andreopoulos W."/>
            <person name="Angelini C."/>
            <person name="Antonin V."/>
            <person name="Barry K.W."/>
            <person name="Bougher N.L."/>
            <person name="Buchanan P."/>
            <person name="Buyck B."/>
            <person name="Bense V."/>
            <person name="Catcheside P."/>
            <person name="Chovatia M."/>
            <person name="Cooper J."/>
            <person name="Damon W."/>
            <person name="Desjardin D."/>
            <person name="Finy P."/>
            <person name="Geml J."/>
            <person name="Haridas S."/>
            <person name="Hughes K."/>
            <person name="Justo A."/>
            <person name="Karasinski D."/>
            <person name="Kautmanova I."/>
            <person name="Kiss B."/>
            <person name="Kocsube S."/>
            <person name="Kotiranta H."/>
            <person name="LaButti K.M."/>
            <person name="Lechner B.E."/>
            <person name="Liimatainen K."/>
            <person name="Lipzen A."/>
            <person name="Lukacs Z."/>
            <person name="Mihaltcheva S."/>
            <person name="Morgado L.N."/>
            <person name="Niskanen T."/>
            <person name="Noordeloos M.E."/>
            <person name="Ohm R.A."/>
            <person name="Ortiz-Santana B."/>
            <person name="Ovrebo C."/>
            <person name="Racz N."/>
            <person name="Riley R."/>
            <person name="Savchenko A."/>
            <person name="Shiryaev A."/>
            <person name="Soop K."/>
            <person name="Spirin V."/>
            <person name="Szebenyi C."/>
            <person name="Tomsovsky M."/>
            <person name="Tulloss R.E."/>
            <person name="Uehling J."/>
            <person name="Grigoriev I.V."/>
            <person name="Vagvolgyi C."/>
            <person name="Papp T."/>
            <person name="Martin F.M."/>
            <person name="Miettinen O."/>
            <person name="Hibbett D.S."/>
            <person name="Nagy L.G."/>
        </authorList>
    </citation>
    <scope>NUCLEOTIDE SEQUENCE [LARGE SCALE GENOMIC DNA]</scope>
    <source>
        <strain evidence="2 3">CBS 962.96</strain>
    </source>
</reference>
<protein>
    <submittedName>
        <fullName evidence="2">Uncharacterized protein</fullName>
    </submittedName>
</protein>
<keyword evidence="3" id="KW-1185">Reference proteome</keyword>
<evidence type="ECO:0000256" key="1">
    <source>
        <dbReference type="SAM" id="Phobius"/>
    </source>
</evidence>
<dbReference type="AlphaFoldDB" id="A0A4S8LKI4"/>
<feature type="transmembrane region" description="Helical" evidence="1">
    <location>
        <begin position="78"/>
        <end position="97"/>
    </location>
</feature>
<evidence type="ECO:0000313" key="3">
    <source>
        <dbReference type="Proteomes" id="UP000297245"/>
    </source>
</evidence>
<keyword evidence="1" id="KW-0472">Membrane</keyword>